<evidence type="ECO:0000313" key="1">
    <source>
        <dbReference type="EMBL" id="CAL5992241.1"/>
    </source>
</evidence>
<gene>
    <name evidence="1" type="ORF">HINF_LOCUS12487</name>
</gene>
<protein>
    <submittedName>
        <fullName evidence="1">Hypothetical_protein</fullName>
    </submittedName>
</protein>
<name>A0ABP1HE07_9EUKA</name>
<organism evidence="1 2">
    <name type="scientific">Hexamita inflata</name>
    <dbReference type="NCBI Taxonomy" id="28002"/>
    <lineage>
        <taxon>Eukaryota</taxon>
        <taxon>Metamonada</taxon>
        <taxon>Diplomonadida</taxon>
        <taxon>Hexamitidae</taxon>
        <taxon>Hexamitinae</taxon>
        <taxon>Hexamita</taxon>
    </lineage>
</organism>
<keyword evidence="2" id="KW-1185">Reference proteome</keyword>
<dbReference type="Proteomes" id="UP001642409">
    <property type="component" value="Unassembled WGS sequence"/>
</dbReference>
<reference evidence="1 2" key="1">
    <citation type="submission" date="2024-07" db="EMBL/GenBank/DDBJ databases">
        <authorList>
            <person name="Akdeniz Z."/>
        </authorList>
    </citation>
    <scope>NUCLEOTIDE SEQUENCE [LARGE SCALE GENOMIC DNA]</scope>
</reference>
<evidence type="ECO:0000313" key="2">
    <source>
        <dbReference type="Proteomes" id="UP001642409"/>
    </source>
</evidence>
<sequence>MQLPSITEKDCLNKISFIRLQTSFEQFVTLTEAKSFNLANQSNILYNAIRRNLKNKLTTQNLKLLFDKLDKNQIIPYCKKQLNRMKAVGVETDAEREGTTLDDNVYFVQTRRQYIKFKFYAEKAQTANGQEDTDKDERSTVKSNIY</sequence>
<comment type="caution">
    <text evidence="1">The sequence shown here is derived from an EMBL/GenBank/DDBJ whole genome shotgun (WGS) entry which is preliminary data.</text>
</comment>
<accession>A0ABP1HE07</accession>
<dbReference type="EMBL" id="CAXDID020000028">
    <property type="protein sequence ID" value="CAL5992241.1"/>
    <property type="molecule type" value="Genomic_DNA"/>
</dbReference>
<proteinExistence type="predicted"/>